<dbReference type="SUPFAM" id="SSF50044">
    <property type="entry name" value="SH3-domain"/>
    <property type="match status" value="1"/>
</dbReference>
<dbReference type="EMBL" id="BMAT01004257">
    <property type="protein sequence ID" value="GFR71101.1"/>
    <property type="molecule type" value="Genomic_DNA"/>
</dbReference>
<sequence length="115" mass="13075">MAVLLREYDDGDDDDDQQLPHPLQQQSQKLFNKNILFTFIKASIFITRLASCTPESPNHIVHSGIWLMHCSTSKLCFKKGDVITVTQCVDGGWWEGTLNGRTGWFPSNYTKEIKA</sequence>
<comment type="caution">
    <text evidence="4">The sequence shown here is derived from an EMBL/GenBank/DDBJ whole genome shotgun (WGS) entry which is preliminary data.</text>
</comment>
<dbReference type="GO" id="GO:0005737">
    <property type="term" value="C:cytoplasm"/>
    <property type="evidence" value="ECO:0007669"/>
    <property type="project" value="TreeGrafter"/>
</dbReference>
<organism evidence="4 5">
    <name type="scientific">Elysia marginata</name>
    <dbReference type="NCBI Taxonomy" id="1093978"/>
    <lineage>
        <taxon>Eukaryota</taxon>
        <taxon>Metazoa</taxon>
        <taxon>Spiralia</taxon>
        <taxon>Lophotrochozoa</taxon>
        <taxon>Mollusca</taxon>
        <taxon>Gastropoda</taxon>
        <taxon>Heterobranchia</taxon>
        <taxon>Euthyneura</taxon>
        <taxon>Panpulmonata</taxon>
        <taxon>Sacoglossa</taxon>
        <taxon>Placobranchoidea</taxon>
        <taxon>Plakobranchidae</taxon>
        <taxon>Elysia</taxon>
    </lineage>
</organism>
<evidence type="ECO:0000256" key="2">
    <source>
        <dbReference type="PROSITE-ProRule" id="PRU00192"/>
    </source>
</evidence>
<dbReference type="SMART" id="SM00326">
    <property type="entry name" value="SH3"/>
    <property type="match status" value="1"/>
</dbReference>
<proteinExistence type="predicted"/>
<dbReference type="Gene3D" id="2.30.30.40">
    <property type="entry name" value="SH3 Domains"/>
    <property type="match status" value="1"/>
</dbReference>
<evidence type="ECO:0000313" key="5">
    <source>
        <dbReference type="Proteomes" id="UP000762676"/>
    </source>
</evidence>
<dbReference type="Proteomes" id="UP000762676">
    <property type="component" value="Unassembled WGS sequence"/>
</dbReference>
<gene>
    <name evidence="4" type="ORF">ElyMa_002088000</name>
</gene>
<evidence type="ECO:0000259" key="3">
    <source>
        <dbReference type="PROSITE" id="PS50002"/>
    </source>
</evidence>
<keyword evidence="1 2" id="KW-0728">SH3 domain</keyword>
<evidence type="ECO:0000313" key="4">
    <source>
        <dbReference type="EMBL" id="GFR71101.1"/>
    </source>
</evidence>
<dbReference type="InterPro" id="IPR001452">
    <property type="entry name" value="SH3_domain"/>
</dbReference>
<reference evidence="4 5" key="1">
    <citation type="journal article" date="2021" name="Elife">
        <title>Chloroplast acquisition without the gene transfer in kleptoplastic sea slugs, Plakobranchus ocellatus.</title>
        <authorList>
            <person name="Maeda T."/>
            <person name="Takahashi S."/>
            <person name="Yoshida T."/>
            <person name="Shimamura S."/>
            <person name="Takaki Y."/>
            <person name="Nagai Y."/>
            <person name="Toyoda A."/>
            <person name="Suzuki Y."/>
            <person name="Arimoto A."/>
            <person name="Ishii H."/>
            <person name="Satoh N."/>
            <person name="Nishiyama T."/>
            <person name="Hasebe M."/>
            <person name="Maruyama T."/>
            <person name="Minagawa J."/>
            <person name="Obokata J."/>
            <person name="Shigenobu S."/>
        </authorList>
    </citation>
    <scope>NUCLEOTIDE SEQUENCE [LARGE SCALE GENOMIC DNA]</scope>
</reference>
<dbReference type="AlphaFoldDB" id="A0AAV4FDI2"/>
<feature type="non-terminal residue" evidence="4">
    <location>
        <position position="115"/>
    </location>
</feature>
<dbReference type="GO" id="GO:0005085">
    <property type="term" value="F:guanyl-nucleotide exchange factor activity"/>
    <property type="evidence" value="ECO:0007669"/>
    <property type="project" value="TreeGrafter"/>
</dbReference>
<dbReference type="InterPro" id="IPR036028">
    <property type="entry name" value="SH3-like_dom_sf"/>
</dbReference>
<dbReference type="PANTHER" id="PTHR46026">
    <property type="entry name" value="RHO-TYPE GUANINE NUCLEOTIDE EXCHANGE FACTOR, ISOFORM F"/>
    <property type="match status" value="1"/>
</dbReference>
<accession>A0AAV4FDI2</accession>
<dbReference type="Pfam" id="PF14604">
    <property type="entry name" value="SH3_9"/>
    <property type="match status" value="1"/>
</dbReference>
<dbReference type="PROSITE" id="PS50002">
    <property type="entry name" value="SH3"/>
    <property type="match status" value="1"/>
</dbReference>
<protein>
    <submittedName>
        <fullName evidence="4">Rho guanine nucleotide exchange factor 7</fullName>
    </submittedName>
</protein>
<dbReference type="PRINTS" id="PR00452">
    <property type="entry name" value="SH3DOMAIN"/>
</dbReference>
<name>A0AAV4FDI2_9GAST</name>
<keyword evidence="5" id="KW-1185">Reference proteome</keyword>
<feature type="domain" description="SH3" evidence="3">
    <location>
        <begin position="54"/>
        <end position="115"/>
    </location>
</feature>
<evidence type="ECO:0000256" key="1">
    <source>
        <dbReference type="ARBA" id="ARBA00022443"/>
    </source>
</evidence>
<dbReference type="PANTHER" id="PTHR46026:SF1">
    <property type="entry name" value="RHO-TYPE GUANINE NUCLEOTIDE EXCHANGE FACTOR, ISOFORM F"/>
    <property type="match status" value="1"/>
</dbReference>